<evidence type="ECO:0000313" key="4">
    <source>
        <dbReference type="Proteomes" id="UP000469558"/>
    </source>
</evidence>
<comment type="caution">
    <text evidence="3">The sequence shown here is derived from an EMBL/GenBank/DDBJ whole genome shotgun (WGS) entry which is preliminary data.</text>
</comment>
<gene>
    <name evidence="3" type="ORF">LSUE1_G004064</name>
</gene>
<dbReference type="InterPro" id="IPR051114">
    <property type="entry name" value="Mito_RNA_Proc_CCM1"/>
</dbReference>
<dbReference type="GO" id="GO:0007005">
    <property type="term" value="P:mitochondrion organization"/>
    <property type="evidence" value="ECO:0007669"/>
    <property type="project" value="TreeGrafter"/>
</dbReference>
<evidence type="ECO:0000313" key="3">
    <source>
        <dbReference type="EMBL" id="TVY82043.1"/>
    </source>
</evidence>
<dbReference type="PROSITE" id="PS51375">
    <property type="entry name" value="PPR"/>
    <property type="match status" value="2"/>
</dbReference>
<dbReference type="InterPro" id="IPR002885">
    <property type="entry name" value="PPR_rpt"/>
</dbReference>
<feature type="region of interest" description="Disordered" evidence="2">
    <location>
        <begin position="124"/>
        <end position="145"/>
    </location>
</feature>
<keyword evidence="4" id="KW-1185">Reference proteome</keyword>
<dbReference type="PANTHER" id="PTHR47934:SF6">
    <property type="entry name" value="MITOCHONDRIAL GROUP I INTRON SPLICING FACTOR CCM1-RELATED"/>
    <property type="match status" value="1"/>
</dbReference>
<dbReference type="InterPro" id="IPR011990">
    <property type="entry name" value="TPR-like_helical_dom_sf"/>
</dbReference>
<feature type="repeat" description="PPR" evidence="1">
    <location>
        <begin position="697"/>
        <end position="732"/>
    </location>
</feature>
<dbReference type="Proteomes" id="UP000469558">
    <property type="component" value="Unassembled WGS sequence"/>
</dbReference>
<dbReference type="PANTHER" id="PTHR47934">
    <property type="entry name" value="PENTATRICOPEPTIDE REPEAT-CONTAINING PROTEIN PET309, MITOCHONDRIAL"/>
    <property type="match status" value="1"/>
</dbReference>
<evidence type="ECO:0000256" key="1">
    <source>
        <dbReference type="PROSITE-ProRule" id="PRU00708"/>
    </source>
</evidence>
<dbReference type="EMBL" id="QGMK01000382">
    <property type="protein sequence ID" value="TVY82043.1"/>
    <property type="molecule type" value="Genomic_DNA"/>
</dbReference>
<dbReference type="Pfam" id="PF01535">
    <property type="entry name" value="PPR"/>
    <property type="match status" value="1"/>
</dbReference>
<feature type="repeat" description="PPR" evidence="1">
    <location>
        <begin position="551"/>
        <end position="586"/>
    </location>
</feature>
<organism evidence="3 4">
    <name type="scientific">Lachnellula suecica</name>
    <dbReference type="NCBI Taxonomy" id="602035"/>
    <lineage>
        <taxon>Eukaryota</taxon>
        <taxon>Fungi</taxon>
        <taxon>Dikarya</taxon>
        <taxon>Ascomycota</taxon>
        <taxon>Pezizomycotina</taxon>
        <taxon>Leotiomycetes</taxon>
        <taxon>Helotiales</taxon>
        <taxon>Lachnaceae</taxon>
        <taxon>Lachnellula</taxon>
    </lineage>
</organism>
<dbReference type="OrthoDB" id="185373at2759"/>
<sequence>MLERTAGCLEPGSLRRLLPASRKTLKSRRTLHSAFWNHAAGDLEISPLWALLVRGIDAVDQEVVAAEQKHSTGHRGVFLDFLYPAGTINFLRHYSSWGIERQDGRWARHGLAKLGQRLYTSAAKDPHVTNESTKTAGGGHSENDILRGKMGLTRHNDYEEAWRQYLLLEDGDQTQVRKQLIAYYSTSNRVLDAERIVDLFEAVNPEQRDVATYKWTIRAYLRLRNLQDALSLYKTSLEKLKVPAGADVLLAYLFNLSSWSRACEIWSDVQRLRLCQDPKFNIYEDVGKLPNFQDLVCNLADHVVKTRQTSVKTQPMDQVDNFEDTQNINTSVESQSMNELDNSKRIQIINEDPPDGILSFAITMVRMALFQKESYQYRRFLKLYDHLQSWIKIDGLLFQDIGDMLASLNQHHMHIKCYTKARKQRREVELVEAEPVAKFTPRTLHRLLRAFIRQHNIPGMQWVLNDFSRCHTKISELAYKMILKEYASQGDANTVHDLFNQYVEQYVSAEKPLQDVGWLSPILQVHSKRGEVAEVVKGFNEISETYGLEPNILSWNILIGAYGRTRQIDEAFACFTRLLESPNVKPDDYTFGTLMGICVTRGDFERVVALYRLADDLEIKKSVAMFDCIVQAHIHDNRLLEAEKVCQEAVSLNIEGAHEKSRTRMWNSLIVAYAMRRDLRGANRILQLMSSANVAYDEFTYGALMQALTMARLPGEAYNILGKVMPSAGYRPTQFHYAIVMGGFLALGQSWRVFRIYEHLVKNHLADSVIVNEKILRAQVIEDERLFYEEGGNESQQFHRALDMFLDIVGSMDPQHLSGNAGKPSPYGSDIAYQTSMYNYIMFVLAQNANFGTVKELFERYKRAIPSHHQATPPIRIISALMTAKWHERDFVGVEECWGLALDSAKEESKPLPLAPISSLLHNTQARAAPKILYKHELDLALVLSLYMKALAYQGLVDKMIVTVDNFLDDGFVPDMRNWNLYIGLLIKNQKPKLAFQTCEKHLMPNWTGWAQVRRKLPVRNRLPPEIRARRKDPRHIRPISNTLIRLVRYYLDIQAAASESKAYQWLLGDLERTCPKTMHAIKTMQRSNDDEESGILQQF</sequence>
<dbReference type="GO" id="GO:0005739">
    <property type="term" value="C:mitochondrion"/>
    <property type="evidence" value="ECO:0007669"/>
    <property type="project" value="TreeGrafter"/>
</dbReference>
<proteinExistence type="predicted"/>
<dbReference type="GO" id="GO:0003729">
    <property type="term" value="F:mRNA binding"/>
    <property type="evidence" value="ECO:0007669"/>
    <property type="project" value="TreeGrafter"/>
</dbReference>
<dbReference type="NCBIfam" id="TIGR00756">
    <property type="entry name" value="PPR"/>
    <property type="match status" value="1"/>
</dbReference>
<reference evidence="3 4" key="1">
    <citation type="submission" date="2018-05" db="EMBL/GenBank/DDBJ databases">
        <title>Genome sequencing and assembly of the regulated plant pathogen Lachnellula willkommii and related sister species for the development of diagnostic species identification markers.</title>
        <authorList>
            <person name="Giroux E."/>
            <person name="Bilodeau G."/>
        </authorList>
    </citation>
    <scope>NUCLEOTIDE SEQUENCE [LARGE SCALE GENOMIC DNA]</scope>
    <source>
        <strain evidence="3 4">CBS 268.59</strain>
    </source>
</reference>
<protein>
    <submittedName>
        <fullName evidence="3">Pentatricopeptide repeat-containing protein</fullName>
    </submittedName>
</protein>
<evidence type="ECO:0000256" key="2">
    <source>
        <dbReference type="SAM" id="MobiDB-lite"/>
    </source>
</evidence>
<dbReference type="SUPFAM" id="SSF48452">
    <property type="entry name" value="TPR-like"/>
    <property type="match status" value="1"/>
</dbReference>
<name>A0A8T9CGZ9_9HELO</name>
<dbReference type="GO" id="GO:0006396">
    <property type="term" value="P:RNA processing"/>
    <property type="evidence" value="ECO:0007669"/>
    <property type="project" value="TreeGrafter"/>
</dbReference>
<dbReference type="Pfam" id="PF13041">
    <property type="entry name" value="PPR_2"/>
    <property type="match status" value="1"/>
</dbReference>
<dbReference type="Gene3D" id="1.25.40.10">
    <property type="entry name" value="Tetratricopeptide repeat domain"/>
    <property type="match status" value="2"/>
</dbReference>
<accession>A0A8T9CGZ9</accession>
<dbReference type="AlphaFoldDB" id="A0A8T9CGZ9"/>